<gene>
    <name evidence="1" type="ORF">LZC95_31250</name>
</gene>
<evidence type="ECO:0000313" key="1">
    <source>
        <dbReference type="EMBL" id="WXA90920.1"/>
    </source>
</evidence>
<reference evidence="1 2" key="1">
    <citation type="submission" date="2021-12" db="EMBL/GenBank/DDBJ databases">
        <title>Discovery of the Pendulisporaceae a myxobacterial family with distinct sporulation behavior and unique specialized metabolism.</title>
        <authorList>
            <person name="Garcia R."/>
            <person name="Popoff A."/>
            <person name="Bader C.D."/>
            <person name="Loehr J."/>
            <person name="Walesch S."/>
            <person name="Walt C."/>
            <person name="Boldt J."/>
            <person name="Bunk B."/>
            <person name="Haeckl F.J.F.P.J."/>
            <person name="Gunesch A.P."/>
            <person name="Birkelbach J."/>
            <person name="Nuebel U."/>
            <person name="Pietschmann T."/>
            <person name="Bach T."/>
            <person name="Mueller R."/>
        </authorList>
    </citation>
    <scope>NUCLEOTIDE SEQUENCE [LARGE SCALE GENOMIC DNA]</scope>
    <source>
        <strain evidence="1 2">MSr12523</strain>
    </source>
</reference>
<name>A0ABZ2K1G9_9BACT</name>
<protein>
    <recommendedName>
        <fullName evidence="3">DUF5602 domain-containing protein</fullName>
    </recommendedName>
</protein>
<accession>A0ABZ2K1G9</accession>
<evidence type="ECO:0008006" key="3">
    <source>
        <dbReference type="Google" id="ProtNLM"/>
    </source>
</evidence>
<keyword evidence="2" id="KW-1185">Reference proteome</keyword>
<dbReference type="Proteomes" id="UP001379533">
    <property type="component" value="Chromosome"/>
</dbReference>
<dbReference type="EMBL" id="CP089982">
    <property type="protein sequence ID" value="WXA90920.1"/>
    <property type="molecule type" value="Genomic_DNA"/>
</dbReference>
<sequence>MAAVLAVSSGGCDDLEPPVQNTKNGGIPIDVSNENQTIVQGDVKELFGKKVTNWVVLDPQTKKVRALKWTLPVTAVENVPPNIQSDVRYWMKLPKEFTDQTLFTGMSYDILPHGHAPANIYSVPHWENHFITFTQEQSVAIDCRNTIFPSDNLLPPGPGWFFIPPPDNCIPGMGFHAVSALLPEFNKASFTSSFLPDYYDGKLASLETKAASSYLIERESFSLPAPQVPMPKPTIIPSKIVVTYDRPSDTHIWAMTDFVDAVVIPPQ</sequence>
<proteinExistence type="predicted"/>
<organism evidence="1 2">
    <name type="scientific">Pendulispora brunnea</name>
    <dbReference type="NCBI Taxonomy" id="2905690"/>
    <lineage>
        <taxon>Bacteria</taxon>
        <taxon>Pseudomonadati</taxon>
        <taxon>Myxococcota</taxon>
        <taxon>Myxococcia</taxon>
        <taxon>Myxococcales</taxon>
        <taxon>Sorangiineae</taxon>
        <taxon>Pendulisporaceae</taxon>
        <taxon>Pendulispora</taxon>
    </lineage>
</organism>
<dbReference type="RefSeq" id="WP_394841540.1">
    <property type="nucleotide sequence ID" value="NZ_CP089982.1"/>
</dbReference>
<evidence type="ECO:0000313" key="2">
    <source>
        <dbReference type="Proteomes" id="UP001379533"/>
    </source>
</evidence>